<feature type="compositionally biased region" description="Basic and acidic residues" evidence="1">
    <location>
        <begin position="117"/>
        <end position="130"/>
    </location>
</feature>
<keyword evidence="2" id="KW-0812">Transmembrane</keyword>
<feature type="region of interest" description="Disordered" evidence="1">
    <location>
        <begin position="105"/>
        <end position="212"/>
    </location>
</feature>
<dbReference type="OrthoDB" id="2290519at2759"/>
<evidence type="ECO:0000313" key="3">
    <source>
        <dbReference type="EMBL" id="ORZ00744.1"/>
    </source>
</evidence>
<evidence type="ECO:0000256" key="1">
    <source>
        <dbReference type="SAM" id="MobiDB-lite"/>
    </source>
</evidence>
<evidence type="ECO:0000256" key="2">
    <source>
        <dbReference type="SAM" id="Phobius"/>
    </source>
</evidence>
<dbReference type="EMBL" id="MCGN01000002">
    <property type="protein sequence ID" value="ORZ00744.1"/>
    <property type="molecule type" value="Genomic_DNA"/>
</dbReference>
<protein>
    <submittedName>
        <fullName evidence="3">Uncharacterized protein</fullName>
    </submittedName>
</protein>
<feature type="transmembrane region" description="Helical" evidence="2">
    <location>
        <begin position="37"/>
        <end position="55"/>
    </location>
</feature>
<feature type="compositionally biased region" description="Basic and acidic residues" evidence="1">
    <location>
        <begin position="203"/>
        <end position="212"/>
    </location>
</feature>
<feature type="transmembrane region" description="Helical" evidence="2">
    <location>
        <begin position="67"/>
        <end position="89"/>
    </location>
</feature>
<reference evidence="3 4" key="1">
    <citation type="submission" date="2016-07" db="EMBL/GenBank/DDBJ databases">
        <title>Pervasive Adenine N6-methylation of Active Genes in Fungi.</title>
        <authorList>
            <consortium name="DOE Joint Genome Institute"/>
            <person name="Mondo S.J."/>
            <person name="Dannebaum R.O."/>
            <person name="Kuo R.C."/>
            <person name="Labutti K."/>
            <person name="Haridas S."/>
            <person name="Kuo A."/>
            <person name="Salamov A."/>
            <person name="Ahrendt S.R."/>
            <person name="Lipzen A."/>
            <person name="Sullivan W."/>
            <person name="Andreopoulos W.B."/>
            <person name="Clum A."/>
            <person name="Lindquist E."/>
            <person name="Daum C."/>
            <person name="Ramamoorthy G.K."/>
            <person name="Gryganskyi A."/>
            <person name="Culley D."/>
            <person name="Magnuson J.K."/>
            <person name="James T.Y."/>
            <person name="O'Malley M.A."/>
            <person name="Stajich J.E."/>
            <person name="Spatafora J.W."/>
            <person name="Visel A."/>
            <person name="Grigoriev I.V."/>
        </authorList>
    </citation>
    <scope>NUCLEOTIDE SEQUENCE [LARGE SCALE GENOMIC DNA]</scope>
    <source>
        <strain evidence="3 4">NRRL 2496</strain>
    </source>
</reference>
<dbReference type="AlphaFoldDB" id="A0A1X2HMX8"/>
<proteinExistence type="predicted"/>
<feature type="compositionally biased region" description="Polar residues" evidence="1">
    <location>
        <begin position="171"/>
        <end position="185"/>
    </location>
</feature>
<dbReference type="Proteomes" id="UP000242180">
    <property type="component" value="Unassembled WGS sequence"/>
</dbReference>
<keyword evidence="2" id="KW-1133">Transmembrane helix</keyword>
<evidence type="ECO:0000313" key="4">
    <source>
        <dbReference type="Proteomes" id="UP000242180"/>
    </source>
</evidence>
<comment type="caution">
    <text evidence="3">The sequence shown here is derived from an EMBL/GenBank/DDBJ whole genome shotgun (WGS) entry which is preliminary data.</text>
</comment>
<organism evidence="3 4">
    <name type="scientific">Syncephalastrum racemosum</name>
    <name type="common">Filamentous fungus</name>
    <dbReference type="NCBI Taxonomy" id="13706"/>
    <lineage>
        <taxon>Eukaryota</taxon>
        <taxon>Fungi</taxon>
        <taxon>Fungi incertae sedis</taxon>
        <taxon>Mucoromycota</taxon>
        <taxon>Mucoromycotina</taxon>
        <taxon>Mucoromycetes</taxon>
        <taxon>Mucorales</taxon>
        <taxon>Syncephalastraceae</taxon>
        <taxon>Syncephalastrum</taxon>
    </lineage>
</organism>
<keyword evidence="2" id="KW-0472">Membrane</keyword>
<dbReference type="InParanoid" id="A0A1X2HMX8"/>
<name>A0A1X2HMX8_SYNRA</name>
<accession>A0A1X2HMX8</accession>
<sequence>MMLGVSLFFDLHAVFFFLLFFASFLPFKHFHIYIKKAFIMAPLTFVGSSAAALRRRQEDGGQSSQPFWISVVACVVLIILVCSLAFIAYSCIKARRRRLEAQKAREADVLPSAESPKAMHREEKQGHDRPIGPQLPVAPPVPTTPDKRRHGYTGGNQHKNLTWKERAASLGQKSVRSVQWVSFRSSMDRRPAQPSTEWVVVNKSKDEKEGED</sequence>
<feature type="transmembrane region" description="Helical" evidence="2">
    <location>
        <begin position="6"/>
        <end position="25"/>
    </location>
</feature>
<keyword evidence="4" id="KW-1185">Reference proteome</keyword>
<gene>
    <name evidence="3" type="ORF">BCR43DRAFT_151931</name>
</gene>